<sequence length="197" mass="22987">DKEIRPWIQGFWYTPEEIDAQLQGVTKSDIQTWTVWNPSGRYAETFDALSARLGTPFPKPQFYPPLEDLKDRDNLILPGQTKIINHTCYYEGYSILSLDDSVGDEKHKFFTISGVISTLDEGIIDQILTARKLDFNLWTSRRTKIMHITNLIIQDLDIDPQRMRPSPIYIEWGSDCVFTKSIPLERLELYQTHNEEF</sequence>
<name>X0TRI1_9ZZZZ</name>
<dbReference type="EMBL" id="BARS01011981">
    <property type="protein sequence ID" value="GAF95829.1"/>
    <property type="molecule type" value="Genomic_DNA"/>
</dbReference>
<evidence type="ECO:0000313" key="1">
    <source>
        <dbReference type="EMBL" id="GAF95829.1"/>
    </source>
</evidence>
<organism evidence="1">
    <name type="scientific">marine sediment metagenome</name>
    <dbReference type="NCBI Taxonomy" id="412755"/>
    <lineage>
        <taxon>unclassified sequences</taxon>
        <taxon>metagenomes</taxon>
        <taxon>ecological metagenomes</taxon>
    </lineage>
</organism>
<feature type="non-terminal residue" evidence="1">
    <location>
        <position position="1"/>
    </location>
</feature>
<comment type="caution">
    <text evidence="1">The sequence shown here is derived from an EMBL/GenBank/DDBJ whole genome shotgun (WGS) entry which is preliminary data.</text>
</comment>
<protein>
    <submittedName>
        <fullName evidence="1">Uncharacterized protein</fullName>
    </submittedName>
</protein>
<dbReference type="AlphaFoldDB" id="X0TRI1"/>
<proteinExistence type="predicted"/>
<accession>X0TRI1</accession>
<reference evidence="1" key="1">
    <citation type="journal article" date="2014" name="Front. Microbiol.">
        <title>High frequency of phylogenetically diverse reductive dehalogenase-homologous genes in deep subseafloor sedimentary metagenomes.</title>
        <authorList>
            <person name="Kawai M."/>
            <person name="Futagami T."/>
            <person name="Toyoda A."/>
            <person name="Takaki Y."/>
            <person name="Nishi S."/>
            <person name="Hori S."/>
            <person name="Arai W."/>
            <person name="Tsubouchi T."/>
            <person name="Morono Y."/>
            <person name="Uchiyama I."/>
            <person name="Ito T."/>
            <person name="Fujiyama A."/>
            <person name="Inagaki F."/>
            <person name="Takami H."/>
        </authorList>
    </citation>
    <scope>NUCLEOTIDE SEQUENCE</scope>
    <source>
        <strain evidence="1">Expedition CK06-06</strain>
    </source>
</reference>
<gene>
    <name evidence="1" type="ORF">S01H1_21565</name>
</gene>